<keyword evidence="3" id="KW-1185">Reference proteome</keyword>
<gene>
    <name evidence="2" type="ORF">GV829_13665</name>
</gene>
<dbReference type="KEGG" id="slan:GV829_13665"/>
<dbReference type="AlphaFoldDB" id="A0A6M4AW41"/>
<sequence>MPAPSASLLPWLVTGLAVLFLTGTALHLYMREEPDVALAAPVAGQARPAPAPVGAGPDATPTTAVPPSQPDTSAEPLPAADIIISPTMPAAERSRPKAASGGPSFSCARATTDVELMICGSANLAALERQMSTLYGQIRSNRQLRRQVLVDQRLFLSQVAQCRDELCIEQMLRGRIDELSRY</sequence>
<dbReference type="Proteomes" id="UP000503018">
    <property type="component" value="Chromosome"/>
</dbReference>
<evidence type="ECO:0000256" key="1">
    <source>
        <dbReference type="SAM" id="MobiDB-lite"/>
    </source>
</evidence>
<name>A0A6M4AW41_9SPHN</name>
<reference evidence="2 3" key="1">
    <citation type="submission" date="2020-01" db="EMBL/GenBank/DDBJ databases">
        <title>Sphingomonas sp. strain CSW-10.</title>
        <authorList>
            <person name="Chen W.-M."/>
        </authorList>
    </citation>
    <scope>NUCLEOTIDE SEQUENCE [LARGE SCALE GENOMIC DNA]</scope>
    <source>
        <strain evidence="2 3">CSW-10</strain>
    </source>
</reference>
<dbReference type="RefSeq" id="WP_169947531.1">
    <property type="nucleotide sequence ID" value="NZ_CP053015.1"/>
</dbReference>
<evidence type="ECO:0008006" key="4">
    <source>
        <dbReference type="Google" id="ProtNLM"/>
    </source>
</evidence>
<accession>A0A6M4AW41</accession>
<proteinExistence type="predicted"/>
<feature type="compositionally biased region" description="Low complexity" evidence="1">
    <location>
        <begin position="46"/>
        <end position="66"/>
    </location>
</feature>
<evidence type="ECO:0000313" key="2">
    <source>
        <dbReference type="EMBL" id="QJQ33357.1"/>
    </source>
</evidence>
<organism evidence="2 3">
    <name type="scientific">Sphingomonas lacunae</name>
    <dbReference type="NCBI Taxonomy" id="2698828"/>
    <lineage>
        <taxon>Bacteria</taxon>
        <taxon>Pseudomonadati</taxon>
        <taxon>Pseudomonadota</taxon>
        <taxon>Alphaproteobacteria</taxon>
        <taxon>Sphingomonadales</taxon>
        <taxon>Sphingomonadaceae</taxon>
        <taxon>Sphingomonas</taxon>
    </lineage>
</organism>
<protein>
    <recommendedName>
        <fullName evidence="4">DUF1311 domain-containing protein</fullName>
    </recommendedName>
</protein>
<feature type="region of interest" description="Disordered" evidence="1">
    <location>
        <begin position="46"/>
        <end position="75"/>
    </location>
</feature>
<dbReference type="EMBL" id="CP053015">
    <property type="protein sequence ID" value="QJQ33357.1"/>
    <property type="molecule type" value="Genomic_DNA"/>
</dbReference>
<evidence type="ECO:0000313" key="3">
    <source>
        <dbReference type="Proteomes" id="UP000503018"/>
    </source>
</evidence>